<keyword evidence="3" id="KW-1133">Transmembrane helix</keyword>
<dbReference type="Pfam" id="PF25292">
    <property type="entry name" value="Beta-prop_CGLA"/>
    <property type="match status" value="1"/>
</dbReference>
<keyword evidence="2" id="KW-0812">Transmembrane</keyword>
<evidence type="ECO:0000256" key="2">
    <source>
        <dbReference type="ARBA" id="ARBA00022692"/>
    </source>
</evidence>
<proteinExistence type="predicted"/>
<feature type="chain" id="PRO_5047201522" evidence="5">
    <location>
        <begin position="25"/>
        <end position="886"/>
    </location>
</feature>
<evidence type="ECO:0000259" key="7">
    <source>
        <dbReference type="Pfam" id="PF25291"/>
    </source>
</evidence>
<dbReference type="Gene3D" id="2.130.10.10">
    <property type="entry name" value="YVTN repeat-like/Quinoprotein amine dehydrogenase"/>
    <property type="match status" value="1"/>
</dbReference>
<evidence type="ECO:0000256" key="3">
    <source>
        <dbReference type="ARBA" id="ARBA00022989"/>
    </source>
</evidence>
<dbReference type="InterPro" id="IPR015943">
    <property type="entry name" value="WD40/YVTN_repeat-like_dom_sf"/>
</dbReference>
<dbReference type="PANTHER" id="PTHR21419">
    <property type="match status" value="1"/>
</dbReference>
<reference evidence="10" key="1">
    <citation type="journal article" date="2019" name="Int. J. Syst. Evol. Microbiol.">
        <title>The Global Catalogue of Microorganisms (GCM) 10K type strain sequencing project: providing services to taxonomists for standard genome sequencing and annotation.</title>
        <authorList>
            <consortium name="The Broad Institute Genomics Platform"/>
            <consortium name="The Broad Institute Genome Sequencing Center for Infectious Disease"/>
            <person name="Wu L."/>
            <person name="Ma J."/>
        </authorList>
    </citation>
    <scope>NUCLEOTIDE SEQUENCE [LARGE SCALE GENOMIC DNA]</scope>
    <source>
        <strain evidence="10">JCM 17630</strain>
    </source>
</reference>
<dbReference type="Pfam" id="PF25291">
    <property type="entry name" value="CGLA_C"/>
    <property type="match status" value="1"/>
</dbReference>
<organism evidence="9 10">
    <name type="scientific">Postechiella marina</name>
    <dbReference type="NCBI Taxonomy" id="943941"/>
    <lineage>
        <taxon>Bacteria</taxon>
        <taxon>Pseudomonadati</taxon>
        <taxon>Bacteroidota</taxon>
        <taxon>Flavobacteriia</taxon>
        <taxon>Flavobacteriales</taxon>
        <taxon>Flavobacteriaceae</taxon>
        <taxon>Postechiella</taxon>
    </lineage>
</organism>
<keyword evidence="5" id="KW-0732">Signal</keyword>
<feature type="domain" description="Lambda-carrageenase middle" evidence="6">
    <location>
        <begin position="441"/>
        <end position="769"/>
    </location>
</feature>
<dbReference type="PANTHER" id="PTHR21419:SF23">
    <property type="entry name" value="PROTEIN DEFECTIVE IN EXINE FORMATION 1"/>
    <property type="match status" value="1"/>
</dbReference>
<keyword evidence="10" id="KW-1185">Reference proteome</keyword>
<comment type="subcellular location">
    <subcellularLocation>
        <location evidence="1">Membrane</location>
        <topology evidence="1">Single-pass membrane protein</topology>
    </subcellularLocation>
</comment>
<evidence type="ECO:0000256" key="4">
    <source>
        <dbReference type="ARBA" id="ARBA00023136"/>
    </source>
</evidence>
<evidence type="ECO:0000259" key="8">
    <source>
        <dbReference type="Pfam" id="PF25292"/>
    </source>
</evidence>
<feature type="domain" description="Lambda-carrageenase C-terminal" evidence="7">
    <location>
        <begin position="814"/>
        <end position="885"/>
    </location>
</feature>
<comment type="caution">
    <text evidence="9">The sequence shown here is derived from an EMBL/GenBank/DDBJ whole genome shotgun (WGS) entry which is preliminary data.</text>
</comment>
<dbReference type="SUPFAM" id="SSF50998">
    <property type="entry name" value="Quinoprotein alcohol dehydrogenase-like"/>
    <property type="match status" value="1"/>
</dbReference>
<name>A0ABP8CDX4_9FLAO</name>
<dbReference type="Pfam" id="PF25290">
    <property type="entry name" value="CGLA_M"/>
    <property type="match status" value="1"/>
</dbReference>
<dbReference type="InterPro" id="IPR011047">
    <property type="entry name" value="Quinoprotein_ADH-like_sf"/>
</dbReference>
<dbReference type="InterPro" id="IPR045232">
    <property type="entry name" value="FAM234"/>
</dbReference>
<accession>A0ABP8CDX4</accession>
<evidence type="ECO:0000313" key="10">
    <source>
        <dbReference type="Proteomes" id="UP001501496"/>
    </source>
</evidence>
<evidence type="ECO:0000313" key="9">
    <source>
        <dbReference type="EMBL" id="GAA4238010.1"/>
    </source>
</evidence>
<dbReference type="Proteomes" id="UP001501496">
    <property type="component" value="Unassembled WGS sequence"/>
</dbReference>
<feature type="signal peptide" evidence="5">
    <location>
        <begin position="1"/>
        <end position="24"/>
    </location>
</feature>
<dbReference type="InterPro" id="IPR057422">
    <property type="entry name" value="CGLA_C"/>
</dbReference>
<dbReference type="EMBL" id="BAABCA010000005">
    <property type="protein sequence ID" value="GAA4238010.1"/>
    <property type="molecule type" value="Genomic_DNA"/>
</dbReference>
<keyword evidence="4" id="KW-0472">Membrane</keyword>
<evidence type="ECO:0000259" key="6">
    <source>
        <dbReference type="Pfam" id="PF25290"/>
    </source>
</evidence>
<dbReference type="InterPro" id="IPR057420">
    <property type="entry name" value="Beta-prop_CGLA"/>
</dbReference>
<sequence>MIYMIDFKKISLLVCLMLFAYGSAQNFATKGNGIRNGVIGEAKGKSVFYFSELDGVVSAYSTTGKELWRYKPLSAAVMFKIIAEDVTGDKNDELLAASGDGNIYCWNYKGDLLWQFNPGYKVRFTEVAVVNNNEIQIFVGGNNYLLYELNSKGKLVSETKIDGSVRKIESGNFIHKNKEDLFVMTYGHDKFRWEFFGIIDSNSKEIIKSLSQKKSPLKEMSKVMLTDFKIADINKDGKDDILMFGDVSWKATYIALDANFNVIGKHIANKKDTQRYAHTQGEILKPFKDEVVMKSGSILYVLDLKGNPIHKAGVKYKNNTYSDMVFDAKRNTLFTIGDLGGGNGVYAYNLKNENWFNKNHDNIGRYKEVQDNVVKLYKDVLNFKMPSYQKKSNKPWMMISKHELPSEVKKLNGNDIVFIDNRGTWSENTNRDDLVAKIGKSALKKDKRKKYNLSREEIIERAKLYEAKNEPFVLWAGHGNDPFYTRIETLEAILEVAPKTCYGFIYAEMDDVKDPRVIHFVEEYIPRLAKAIRKHNKAKLYFRYKNMFWALTNNLSPWKNLFFSGEYSDILVPASEDTSSRTQDVNLAGRIGMHSGGYIDDFAMRLIDDNPTSWRPLSPGGQRSVSPYLRQGVLMAAYGGRFGVNFEGTFIEKPGLEVLYALMKSGVLPIVEKEDIRSINSWHLIKDVDAHLIHSVDNHHNLKQYKMDDDDAVFSVAQMHWAGASIPENDYSKIALGVDYRWTNYLPKMPHGMVPIAPFKTATKLQKNKVLYTVSNGKKGFLNNEFVSAKTYQDTFKNIIAKGKAKLPIVVKGASWSAIQIDKKHVRVILLDPGYLDPQEREATISFNGKKPIKGVDILSNEKIKISNAIKLSVPTGALRFVDFEY</sequence>
<dbReference type="SMART" id="SM00564">
    <property type="entry name" value="PQQ"/>
    <property type="match status" value="2"/>
</dbReference>
<gene>
    <name evidence="9" type="ORF">GCM10022291_26820</name>
</gene>
<protein>
    <submittedName>
        <fullName evidence="9">Uncharacterized protein</fullName>
    </submittedName>
</protein>
<dbReference type="InterPro" id="IPR018391">
    <property type="entry name" value="PQQ_b-propeller_rpt"/>
</dbReference>
<evidence type="ECO:0000256" key="1">
    <source>
        <dbReference type="ARBA" id="ARBA00004167"/>
    </source>
</evidence>
<feature type="domain" description="Lambda-carrageenase beta-propeller" evidence="8">
    <location>
        <begin position="51"/>
        <end position="345"/>
    </location>
</feature>
<dbReference type="InterPro" id="IPR057421">
    <property type="entry name" value="CGLA_M"/>
</dbReference>
<evidence type="ECO:0000256" key="5">
    <source>
        <dbReference type="SAM" id="SignalP"/>
    </source>
</evidence>